<feature type="region of interest" description="Disordered" evidence="1">
    <location>
        <begin position="1"/>
        <end position="41"/>
    </location>
</feature>
<organism evidence="2 3">
    <name type="scientific">Kipferlia bialata</name>
    <dbReference type="NCBI Taxonomy" id="797122"/>
    <lineage>
        <taxon>Eukaryota</taxon>
        <taxon>Metamonada</taxon>
        <taxon>Carpediemonas-like organisms</taxon>
        <taxon>Kipferlia</taxon>
    </lineage>
</organism>
<keyword evidence="3" id="KW-1185">Reference proteome</keyword>
<sequence length="480" mass="54365">MSWDMEASESESESRQDWLEGDRVGEWDGQEKSQSPSPFAKRLERHYPETEYFNPEAKRIAPTVDLSLPLSVDYFQAATEGVMWMEWVDTAGMPVAPMASTRLIPFGRNRLLQLGYLDCRKVFTVMYDGHHNPRVECTGTLTLPKGCGRMGVTLGSCVYFLSVTHRGSWHVCHIDSESWTFVTPTGPKPALSPTATDNPSKYRKERYLEAMEVLGDKILVQYQGVHKGEPDCWWIYDPDAQRWSLVPKREDSFPEEWPDGYSCTSTGPLQTEEVLGPSDIMTIGDRRIWSIKLRGHGDNRETGLYSYREESGWEGASGWGIPKGFAGPLIQLGNTALSVGYSATADFSTLEALNDPDRGEENGIGYLDSVCGQWVKLCSTDFVCKRTVQLTPETYLVETVLREREREPDPEPTIAQRLDEQEDAANMGMDIHQYREWHGDYAYRGAGYRHRGYVTEWYILHLDIPRIQQCGGVLTPADLV</sequence>
<feature type="compositionally biased region" description="Acidic residues" evidence="1">
    <location>
        <begin position="1"/>
        <end position="11"/>
    </location>
</feature>
<evidence type="ECO:0000256" key="1">
    <source>
        <dbReference type="SAM" id="MobiDB-lite"/>
    </source>
</evidence>
<dbReference type="Proteomes" id="UP000265618">
    <property type="component" value="Unassembled WGS sequence"/>
</dbReference>
<proteinExistence type="predicted"/>
<dbReference type="EMBL" id="BDIP01002702">
    <property type="protein sequence ID" value="GIQ86700.1"/>
    <property type="molecule type" value="Genomic_DNA"/>
</dbReference>
<evidence type="ECO:0000313" key="3">
    <source>
        <dbReference type="Proteomes" id="UP000265618"/>
    </source>
</evidence>
<comment type="caution">
    <text evidence="2">The sequence shown here is derived from an EMBL/GenBank/DDBJ whole genome shotgun (WGS) entry which is preliminary data.</text>
</comment>
<name>A0A9K3GLK9_9EUKA</name>
<reference evidence="2 3" key="1">
    <citation type="journal article" date="2018" name="PLoS ONE">
        <title>The draft genome of Kipferlia bialata reveals reductive genome evolution in fornicate parasites.</title>
        <authorList>
            <person name="Tanifuji G."/>
            <person name="Takabayashi S."/>
            <person name="Kume K."/>
            <person name="Takagi M."/>
            <person name="Nakayama T."/>
            <person name="Kamikawa R."/>
            <person name="Inagaki Y."/>
            <person name="Hashimoto T."/>
        </authorList>
    </citation>
    <scope>NUCLEOTIDE SEQUENCE [LARGE SCALE GENOMIC DNA]</scope>
    <source>
        <strain evidence="2">NY0173</strain>
    </source>
</reference>
<protein>
    <submittedName>
        <fullName evidence="2">Uncharacterized protein</fullName>
    </submittedName>
</protein>
<dbReference type="AlphaFoldDB" id="A0A9K3GLK9"/>
<accession>A0A9K3GLK9</accession>
<gene>
    <name evidence="2" type="ORF">KIPB_008600</name>
</gene>
<evidence type="ECO:0000313" key="2">
    <source>
        <dbReference type="EMBL" id="GIQ86700.1"/>
    </source>
</evidence>
<feature type="compositionally biased region" description="Basic and acidic residues" evidence="1">
    <location>
        <begin position="12"/>
        <end position="31"/>
    </location>
</feature>